<dbReference type="GO" id="GO:0003684">
    <property type="term" value="F:damaged DNA binding"/>
    <property type="evidence" value="ECO:0007669"/>
    <property type="project" value="InterPro"/>
</dbReference>
<dbReference type="InterPro" id="IPR012904">
    <property type="entry name" value="OGG_N"/>
</dbReference>
<dbReference type="Gene3D" id="1.10.1670.10">
    <property type="entry name" value="Helix-hairpin-Helix base-excision DNA repair enzymes (C-terminal)"/>
    <property type="match status" value="1"/>
</dbReference>
<sequence>MELTDDLDLNKIADSGQCFRWKRLDDRYYRITAFGRVLYLREKDNILQASCTEEEFRKVWSGYLDFPTCYRQIRERIPKDDCFLSAAADYGKGIRILRQDPFETLITFILSQRKNIPAIQSCVEKLCRVAGDFLGTFDGEDVFSFPSAEQLLRLRCRKCGEEACSWKEKGETSCSLGYRMPYIRETVRQWTEMAGADGQKSPQESLQKLSDENLLNRLMGFKGVGVKVASCTALFGFHRLDFFPVDVWISRVLEDQYPEGFDRGLYSPYAGVIQQYMFYYYRSGRPDGKGRNRVSKRENGK</sequence>
<keyword evidence="6" id="KW-0456">Lyase</keyword>
<dbReference type="GO" id="GO:0006284">
    <property type="term" value="P:base-excision repair"/>
    <property type="evidence" value="ECO:0007669"/>
    <property type="project" value="InterPro"/>
</dbReference>
<evidence type="ECO:0000256" key="4">
    <source>
        <dbReference type="ARBA" id="ARBA00022801"/>
    </source>
</evidence>
<gene>
    <name evidence="11" type="ORF">FYJ60_05255</name>
</gene>
<dbReference type="InterPro" id="IPR011257">
    <property type="entry name" value="DNA_glycosylase"/>
</dbReference>
<dbReference type="SMART" id="SM00478">
    <property type="entry name" value="ENDO3c"/>
    <property type="match status" value="1"/>
</dbReference>
<dbReference type="EMBL" id="VUMV01000003">
    <property type="protein sequence ID" value="MST81718.1"/>
    <property type="molecule type" value="Genomic_DNA"/>
</dbReference>
<evidence type="ECO:0000256" key="8">
    <source>
        <dbReference type="ARBA" id="ARBA00023295"/>
    </source>
</evidence>
<dbReference type="AlphaFoldDB" id="A0A7X2P8L2"/>
<evidence type="ECO:0000256" key="5">
    <source>
        <dbReference type="ARBA" id="ARBA00023204"/>
    </source>
</evidence>
<dbReference type="Gene3D" id="1.10.340.30">
    <property type="entry name" value="Hypothetical protein, domain 2"/>
    <property type="match status" value="1"/>
</dbReference>
<dbReference type="PANTHER" id="PTHR10242:SF2">
    <property type="entry name" value="N-GLYCOSYLASE_DNA LYASE"/>
    <property type="match status" value="1"/>
</dbReference>
<keyword evidence="8" id="KW-0326">Glycosidase</keyword>
<evidence type="ECO:0000256" key="6">
    <source>
        <dbReference type="ARBA" id="ARBA00023239"/>
    </source>
</evidence>
<protein>
    <recommendedName>
        <fullName evidence="2">DNA-(apurinic or apyrimidinic site) lyase</fullName>
        <ecNumber evidence="2">4.2.99.18</ecNumber>
    </recommendedName>
</protein>
<dbReference type="CDD" id="cd00056">
    <property type="entry name" value="ENDO3c"/>
    <property type="match status" value="1"/>
</dbReference>
<dbReference type="PANTHER" id="PTHR10242">
    <property type="entry name" value="8-OXOGUANINE DNA GLYCOSYLASE"/>
    <property type="match status" value="1"/>
</dbReference>
<evidence type="ECO:0000259" key="10">
    <source>
        <dbReference type="SMART" id="SM00478"/>
    </source>
</evidence>
<dbReference type="GO" id="GO:0006289">
    <property type="term" value="P:nucleotide-excision repair"/>
    <property type="evidence" value="ECO:0007669"/>
    <property type="project" value="InterPro"/>
</dbReference>
<dbReference type="Gene3D" id="3.30.310.260">
    <property type="match status" value="1"/>
</dbReference>
<evidence type="ECO:0000256" key="2">
    <source>
        <dbReference type="ARBA" id="ARBA00012720"/>
    </source>
</evidence>
<keyword evidence="4" id="KW-0378">Hydrolase</keyword>
<dbReference type="SUPFAM" id="SSF55945">
    <property type="entry name" value="TATA-box binding protein-like"/>
    <property type="match status" value="1"/>
</dbReference>
<dbReference type="InterPro" id="IPR023170">
    <property type="entry name" value="HhH_base_excis_C"/>
</dbReference>
<reference evidence="11 12" key="1">
    <citation type="submission" date="2019-08" db="EMBL/GenBank/DDBJ databases">
        <title>In-depth cultivation of the pig gut microbiome towards novel bacterial diversity and tailored functional studies.</title>
        <authorList>
            <person name="Wylensek D."/>
            <person name="Hitch T.C.A."/>
            <person name="Clavel T."/>
        </authorList>
    </citation>
    <scope>NUCLEOTIDE SEQUENCE [LARGE SCALE GENOMIC DNA]</scope>
    <source>
        <strain evidence="11 12">Oil+RF-744-WCA-WT-13</strain>
    </source>
</reference>
<dbReference type="Proteomes" id="UP000466864">
    <property type="component" value="Unassembled WGS sequence"/>
</dbReference>
<dbReference type="Pfam" id="PF07934">
    <property type="entry name" value="OGG_N"/>
    <property type="match status" value="1"/>
</dbReference>
<accession>A0A7X2P8L2</accession>
<keyword evidence="5" id="KW-0234">DNA repair</keyword>
<evidence type="ECO:0000256" key="3">
    <source>
        <dbReference type="ARBA" id="ARBA00022763"/>
    </source>
</evidence>
<keyword evidence="3" id="KW-0227">DNA damage</keyword>
<comment type="similarity">
    <text evidence="1">Belongs to the type-1 OGG1 family.</text>
</comment>
<dbReference type="InterPro" id="IPR003265">
    <property type="entry name" value="HhH-GPD_domain"/>
</dbReference>
<dbReference type="EC" id="4.2.99.18" evidence="2"/>
<evidence type="ECO:0000256" key="9">
    <source>
        <dbReference type="ARBA" id="ARBA00044632"/>
    </source>
</evidence>
<evidence type="ECO:0000313" key="12">
    <source>
        <dbReference type="Proteomes" id="UP000466864"/>
    </source>
</evidence>
<comment type="catalytic activity">
    <reaction evidence="9">
        <text>2'-deoxyribonucleotide-(2'-deoxyribose 5'-phosphate)-2'-deoxyribonucleotide-DNA = a 3'-end 2'-deoxyribonucleotide-(2,3-dehydro-2,3-deoxyribose 5'-phosphate)-DNA + a 5'-end 5'-phospho-2'-deoxyribonucleoside-DNA + H(+)</text>
        <dbReference type="Rhea" id="RHEA:66592"/>
        <dbReference type="Rhea" id="RHEA-COMP:13180"/>
        <dbReference type="Rhea" id="RHEA-COMP:16897"/>
        <dbReference type="Rhea" id="RHEA-COMP:17067"/>
        <dbReference type="ChEBI" id="CHEBI:15378"/>
        <dbReference type="ChEBI" id="CHEBI:136412"/>
        <dbReference type="ChEBI" id="CHEBI:157695"/>
        <dbReference type="ChEBI" id="CHEBI:167181"/>
        <dbReference type="EC" id="4.2.99.18"/>
    </reaction>
</comment>
<dbReference type="GO" id="GO:0008534">
    <property type="term" value="F:oxidized purine nucleobase lesion DNA N-glycosylase activity"/>
    <property type="evidence" value="ECO:0007669"/>
    <property type="project" value="InterPro"/>
</dbReference>
<feature type="domain" description="HhH-GPD" evidence="10">
    <location>
        <begin position="110"/>
        <end position="282"/>
    </location>
</feature>
<evidence type="ECO:0000256" key="1">
    <source>
        <dbReference type="ARBA" id="ARBA00010679"/>
    </source>
</evidence>
<evidence type="ECO:0000313" key="11">
    <source>
        <dbReference type="EMBL" id="MST81718.1"/>
    </source>
</evidence>
<evidence type="ECO:0000256" key="7">
    <source>
        <dbReference type="ARBA" id="ARBA00023268"/>
    </source>
</evidence>
<organism evidence="11 12">
    <name type="scientific">Bilifractor porci</name>
    <dbReference type="NCBI Taxonomy" id="2606636"/>
    <lineage>
        <taxon>Bacteria</taxon>
        <taxon>Bacillati</taxon>
        <taxon>Bacillota</taxon>
        <taxon>Clostridia</taxon>
        <taxon>Lachnospirales</taxon>
        <taxon>Lachnospiraceae</taxon>
        <taxon>Bilifractor</taxon>
    </lineage>
</organism>
<keyword evidence="12" id="KW-1185">Reference proteome</keyword>
<dbReference type="SUPFAM" id="SSF48150">
    <property type="entry name" value="DNA-glycosylase"/>
    <property type="match status" value="1"/>
</dbReference>
<proteinExistence type="inferred from homology"/>
<keyword evidence="7" id="KW-0511">Multifunctional enzyme</keyword>
<comment type="caution">
    <text evidence="11">The sequence shown here is derived from an EMBL/GenBank/DDBJ whole genome shotgun (WGS) entry which is preliminary data.</text>
</comment>
<dbReference type="InterPro" id="IPR052054">
    <property type="entry name" value="Oxidative_DNA_repair_enzyme"/>
</dbReference>
<dbReference type="GO" id="GO:0140078">
    <property type="term" value="F:class I DNA-(apurinic or apyrimidinic site) endonuclease activity"/>
    <property type="evidence" value="ECO:0007669"/>
    <property type="project" value="UniProtKB-EC"/>
</dbReference>
<name>A0A7X2P8L2_9FIRM</name>